<evidence type="ECO:0000313" key="4">
    <source>
        <dbReference type="Proteomes" id="UP000653305"/>
    </source>
</evidence>
<dbReference type="InterPro" id="IPR052575">
    <property type="entry name" value="SSU_processome_comp_20"/>
</dbReference>
<keyword evidence="1" id="KW-0472">Membrane</keyword>
<evidence type="ECO:0000256" key="1">
    <source>
        <dbReference type="SAM" id="Phobius"/>
    </source>
</evidence>
<evidence type="ECO:0000313" key="3">
    <source>
        <dbReference type="EMBL" id="GFP81157.1"/>
    </source>
</evidence>
<feature type="transmembrane region" description="Helical" evidence="1">
    <location>
        <begin position="42"/>
        <end position="63"/>
    </location>
</feature>
<feature type="domain" description="U3 small nucleolar RNA-associated protein 20 N-terminal" evidence="2">
    <location>
        <begin position="94"/>
        <end position="275"/>
    </location>
</feature>
<organism evidence="3 4">
    <name type="scientific">Phtheirospermum japonicum</name>
    <dbReference type="NCBI Taxonomy" id="374723"/>
    <lineage>
        <taxon>Eukaryota</taxon>
        <taxon>Viridiplantae</taxon>
        <taxon>Streptophyta</taxon>
        <taxon>Embryophyta</taxon>
        <taxon>Tracheophyta</taxon>
        <taxon>Spermatophyta</taxon>
        <taxon>Magnoliopsida</taxon>
        <taxon>eudicotyledons</taxon>
        <taxon>Gunneridae</taxon>
        <taxon>Pentapetalae</taxon>
        <taxon>asterids</taxon>
        <taxon>lamiids</taxon>
        <taxon>Lamiales</taxon>
        <taxon>Orobanchaceae</taxon>
        <taxon>Orobanchaceae incertae sedis</taxon>
        <taxon>Phtheirospermum</taxon>
    </lineage>
</organism>
<comment type="caution">
    <text evidence="3">The sequence shown here is derived from an EMBL/GenBank/DDBJ whole genome shotgun (WGS) entry which is preliminary data.</text>
</comment>
<accession>A0A830B221</accession>
<sequence>MSSFVKNAMTAVAKSMTTVALMGVLVFGSTLANHGDIMWVRAMWILSLSSGLFCVIGFYSCFADAQESPFLLMDFDKRNRQASDGEIHPKFEADTCDILEHFTSDTVKALSWKKRDGFVHAYEDILAVFDESYLNLFFNLLMNCVVRISASCASLGTRIISRSSCIKSNANFDKVKKGDSGEKKIFVKRFQDLRSLCLKIIYHVLSNYKEHDFGGAFWDLFCAPVKPSIAKITREVPSSKKSSPMVCCFLAMSKSYKLVPLLSKEGDLVQHIFSSSSNGVKMTLRDTKTAFERVLERMKRSLEREGTIPRTMTCNL</sequence>
<dbReference type="Proteomes" id="UP000653305">
    <property type="component" value="Unassembled WGS sequence"/>
</dbReference>
<protein>
    <submittedName>
        <fullName evidence="3">Cationic amino acid transporter 1</fullName>
    </submittedName>
</protein>
<dbReference type="OrthoDB" id="1113058at2759"/>
<dbReference type="Pfam" id="PF07539">
    <property type="entry name" value="UTP20_N"/>
    <property type="match status" value="1"/>
</dbReference>
<dbReference type="InterPro" id="IPR011430">
    <property type="entry name" value="UTP20_N"/>
</dbReference>
<keyword evidence="4" id="KW-1185">Reference proteome</keyword>
<proteinExistence type="predicted"/>
<name>A0A830B221_9LAMI</name>
<keyword evidence="1" id="KW-0812">Transmembrane</keyword>
<dbReference type="GO" id="GO:0030686">
    <property type="term" value="C:90S preribosome"/>
    <property type="evidence" value="ECO:0007669"/>
    <property type="project" value="TreeGrafter"/>
</dbReference>
<reference evidence="3" key="1">
    <citation type="submission" date="2020-07" db="EMBL/GenBank/DDBJ databases">
        <title>Ethylene signaling mediates host invasion by parasitic plants.</title>
        <authorList>
            <person name="Yoshida S."/>
        </authorList>
    </citation>
    <scope>NUCLEOTIDE SEQUENCE</scope>
    <source>
        <strain evidence="3">Okayama</strain>
    </source>
</reference>
<evidence type="ECO:0000259" key="2">
    <source>
        <dbReference type="Pfam" id="PF07539"/>
    </source>
</evidence>
<gene>
    <name evidence="3" type="ORF">PHJA_000259000</name>
</gene>
<dbReference type="EMBL" id="BMAC01000027">
    <property type="protein sequence ID" value="GFP81157.1"/>
    <property type="molecule type" value="Genomic_DNA"/>
</dbReference>
<dbReference type="PANTHER" id="PTHR17695:SF11">
    <property type="entry name" value="SMALL SUBUNIT PROCESSOME COMPONENT 20 HOMOLOG"/>
    <property type="match status" value="1"/>
</dbReference>
<keyword evidence="1" id="KW-1133">Transmembrane helix</keyword>
<dbReference type="PANTHER" id="PTHR17695">
    <property type="entry name" value="SMALL SUBUNIT PROCESSOME COMPONENT 20 HOMOLOG"/>
    <property type="match status" value="1"/>
</dbReference>
<dbReference type="AlphaFoldDB" id="A0A830B221"/>
<dbReference type="GO" id="GO:0032040">
    <property type="term" value="C:small-subunit processome"/>
    <property type="evidence" value="ECO:0007669"/>
    <property type="project" value="TreeGrafter"/>
</dbReference>